<comment type="caution">
    <text evidence="1">The sequence shown here is derived from an EMBL/GenBank/DDBJ whole genome shotgun (WGS) entry which is preliminary data.</text>
</comment>
<dbReference type="Proteomes" id="UP001165960">
    <property type="component" value="Unassembled WGS sequence"/>
</dbReference>
<reference evidence="1" key="1">
    <citation type="submission" date="2022-04" db="EMBL/GenBank/DDBJ databases">
        <title>Genome of the entomopathogenic fungus Entomophthora muscae.</title>
        <authorList>
            <person name="Elya C."/>
            <person name="Lovett B.R."/>
            <person name="Lee E."/>
            <person name="Macias A.M."/>
            <person name="Hajek A.E."/>
            <person name="De Bivort B.L."/>
            <person name="Kasson M.T."/>
            <person name="De Fine Licht H.H."/>
            <person name="Stajich J.E."/>
        </authorList>
    </citation>
    <scope>NUCLEOTIDE SEQUENCE</scope>
    <source>
        <strain evidence="1">Berkeley</strain>
    </source>
</reference>
<evidence type="ECO:0000313" key="2">
    <source>
        <dbReference type="Proteomes" id="UP001165960"/>
    </source>
</evidence>
<organism evidence="1 2">
    <name type="scientific">Entomophthora muscae</name>
    <dbReference type="NCBI Taxonomy" id="34485"/>
    <lineage>
        <taxon>Eukaryota</taxon>
        <taxon>Fungi</taxon>
        <taxon>Fungi incertae sedis</taxon>
        <taxon>Zoopagomycota</taxon>
        <taxon>Entomophthoromycotina</taxon>
        <taxon>Entomophthoromycetes</taxon>
        <taxon>Entomophthorales</taxon>
        <taxon>Entomophthoraceae</taxon>
        <taxon>Entomophthora</taxon>
    </lineage>
</organism>
<protein>
    <submittedName>
        <fullName evidence="1">Uncharacterized protein</fullName>
    </submittedName>
</protein>
<gene>
    <name evidence="1" type="ORF">DSO57_1034888</name>
</gene>
<feature type="non-terminal residue" evidence="1">
    <location>
        <position position="1"/>
    </location>
</feature>
<sequence length="57" mass="5935">LCASGLTSKPPDNSLELVVLTVLAILLLLCPPQPMCSVACPSLSPQLEKILSVSSML</sequence>
<name>A0ACC2TM51_9FUNG</name>
<dbReference type="EMBL" id="QTSX02002427">
    <property type="protein sequence ID" value="KAJ9075561.1"/>
    <property type="molecule type" value="Genomic_DNA"/>
</dbReference>
<accession>A0ACC2TM51</accession>
<evidence type="ECO:0000313" key="1">
    <source>
        <dbReference type="EMBL" id="KAJ9075561.1"/>
    </source>
</evidence>
<keyword evidence="2" id="KW-1185">Reference proteome</keyword>
<proteinExistence type="predicted"/>